<gene>
    <name evidence="2" type="ORF">FOY43_01770</name>
</gene>
<dbReference type="Proteomes" id="UP000317512">
    <property type="component" value="Chromosome"/>
</dbReference>
<reference evidence="3" key="1">
    <citation type="submission" date="2019-07" db="EMBL/GenBank/DDBJ databases">
        <title>Complete genome sequences of three Mycoplasma sp. 1220 strains.</title>
        <authorList>
            <person name="Grozner D."/>
            <person name="Forro B."/>
            <person name="Kovacs A.B."/>
            <person name="Marton S."/>
            <person name="Banyai K."/>
            <person name="Kreizinger Z."/>
            <person name="Sulyok K.M."/>
            <person name="Gyuranecz M."/>
        </authorList>
    </citation>
    <scope>NUCLEOTIDE SEQUENCE [LARGE SCALE GENOMIC DNA]</scope>
    <source>
        <strain evidence="3">MYCAV93</strain>
    </source>
</reference>
<evidence type="ECO:0000313" key="3">
    <source>
        <dbReference type="Proteomes" id="UP000317512"/>
    </source>
</evidence>
<accession>A0A5B8K3T8</accession>
<feature type="transmembrane region" description="Helical" evidence="1">
    <location>
        <begin position="213"/>
        <end position="238"/>
    </location>
</feature>
<keyword evidence="1" id="KW-0472">Membrane</keyword>
<evidence type="ECO:0000313" key="2">
    <source>
        <dbReference type="EMBL" id="QDY88388.1"/>
    </source>
</evidence>
<feature type="transmembrane region" description="Helical" evidence="1">
    <location>
        <begin position="293"/>
        <end position="316"/>
    </location>
</feature>
<keyword evidence="1" id="KW-0812">Transmembrane</keyword>
<dbReference type="EMBL" id="CP041663">
    <property type="protein sequence ID" value="QDY88388.1"/>
    <property type="molecule type" value="Genomic_DNA"/>
</dbReference>
<protein>
    <submittedName>
        <fullName evidence="2">Uncharacterized protein</fullName>
    </submittedName>
</protein>
<feature type="transmembrane region" description="Helical" evidence="1">
    <location>
        <begin position="88"/>
        <end position="105"/>
    </location>
</feature>
<sequence length="322" mass="38178">MIKKINDKKKILIKSLFRINFPWFITISILVAISLLMILSTIPWIVNHRDNITWNIYNNSYGWYSVWVSSIFKNGIFSFSNYSFSSNSFLTILIVVFFIILEYKVNSIYFKKHAMQLTEEKNIKYIPLISSISLCLYTFLTFIIVDLVIFAVLKDVRNQLINGANFAFQNFNINFWKSEFIVIVEQTVHYIFLVGLIYLIIDFYRYKISNTTWVKISLLILIFSVVIPFVLIMLWRIIFNVYPNQIPLKIIQWIVIISNPFDSSFIGAYPLFSEVFFLESEETQKLIIANIENIKWIIKGIYVAFAIIYVIFHFIFKNRKHE</sequence>
<dbReference type="AlphaFoldDB" id="A0A5B8K3T8"/>
<organism evidence="2 3">
    <name type="scientific">Mycoplasma anserisalpingitidis</name>
    <dbReference type="NCBI Taxonomy" id="519450"/>
    <lineage>
        <taxon>Bacteria</taxon>
        <taxon>Bacillati</taxon>
        <taxon>Mycoplasmatota</taxon>
        <taxon>Mollicutes</taxon>
        <taxon>Mycoplasmataceae</taxon>
        <taxon>Mycoplasma</taxon>
    </lineage>
</organism>
<keyword evidence="1" id="KW-1133">Transmembrane helix</keyword>
<evidence type="ECO:0000256" key="1">
    <source>
        <dbReference type="SAM" id="Phobius"/>
    </source>
</evidence>
<feature type="transmembrane region" description="Helical" evidence="1">
    <location>
        <begin position="21"/>
        <end position="46"/>
    </location>
</feature>
<feature type="transmembrane region" description="Helical" evidence="1">
    <location>
        <begin position="180"/>
        <end position="201"/>
    </location>
</feature>
<dbReference type="OrthoDB" id="9928877at2"/>
<name>A0A5B8K3T8_9MOLU</name>
<feature type="transmembrane region" description="Helical" evidence="1">
    <location>
        <begin position="125"/>
        <end position="153"/>
    </location>
</feature>
<proteinExistence type="predicted"/>
<dbReference type="RefSeq" id="WP_146308853.1">
    <property type="nucleotide sequence ID" value="NZ_CP041663.1"/>
</dbReference>